<dbReference type="GeneID" id="19198869"/>
<dbReference type="InterPro" id="IPR010516">
    <property type="entry name" value="SAP18"/>
</dbReference>
<dbReference type="AlphaFoldDB" id="A0A5M3MC67"/>
<comment type="caution">
    <text evidence="3">The sequence shown here is derived from an EMBL/GenBank/DDBJ whole genome shotgun (WGS) entry which is preliminary data.</text>
</comment>
<feature type="compositionally biased region" description="Basic residues" evidence="2">
    <location>
        <begin position="293"/>
        <end position="303"/>
    </location>
</feature>
<comment type="similarity">
    <text evidence="1">Belongs to the SAP18 family.</text>
</comment>
<evidence type="ECO:0000313" key="4">
    <source>
        <dbReference type="Proteomes" id="UP000053558"/>
    </source>
</evidence>
<proteinExistence type="inferred from homology"/>
<accession>A0A5M3MC67</accession>
<reference evidence="4" key="1">
    <citation type="journal article" date="2012" name="Science">
        <title>The Paleozoic origin of enzymatic lignin decomposition reconstructed from 31 fungal genomes.</title>
        <authorList>
            <person name="Floudas D."/>
            <person name="Binder M."/>
            <person name="Riley R."/>
            <person name="Barry K."/>
            <person name="Blanchette R.A."/>
            <person name="Henrissat B."/>
            <person name="Martinez A.T."/>
            <person name="Otillar R."/>
            <person name="Spatafora J.W."/>
            <person name="Yadav J.S."/>
            <person name="Aerts A."/>
            <person name="Benoit I."/>
            <person name="Boyd A."/>
            <person name="Carlson A."/>
            <person name="Copeland A."/>
            <person name="Coutinho P.M."/>
            <person name="de Vries R.P."/>
            <person name="Ferreira P."/>
            <person name="Findley K."/>
            <person name="Foster B."/>
            <person name="Gaskell J."/>
            <person name="Glotzer D."/>
            <person name="Gorecki P."/>
            <person name="Heitman J."/>
            <person name="Hesse C."/>
            <person name="Hori C."/>
            <person name="Igarashi K."/>
            <person name="Jurgens J.A."/>
            <person name="Kallen N."/>
            <person name="Kersten P."/>
            <person name="Kohler A."/>
            <person name="Kuees U."/>
            <person name="Kumar T.K.A."/>
            <person name="Kuo A."/>
            <person name="LaButti K."/>
            <person name="Larrondo L.F."/>
            <person name="Lindquist E."/>
            <person name="Ling A."/>
            <person name="Lombard V."/>
            <person name="Lucas S."/>
            <person name="Lundell T."/>
            <person name="Martin R."/>
            <person name="McLaughlin D.J."/>
            <person name="Morgenstern I."/>
            <person name="Morin E."/>
            <person name="Murat C."/>
            <person name="Nagy L.G."/>
            <person name="Nolan M."/>
            <person name="Ohm R.A."/>
            <person name="Patyshakuliyeva A."/>
            <person name="Rokas A."/>
            <person name="Ruiz-Duenas F.J."/>
            <person name="Sabat G."/>
            <person name="Salamov A."/>
            <person name="Samejima M."/>
            <person name="Schmutz J."/>
            <person name="Slot J.C."/>
            <person name="St John F."/>
            <person name="Stenlid J."/>
            <person name="Sun H."/>
            <person name="Sun S."/>
            <person name="Syed K."/>
            <person name="Tsang A."/>
            <person name="Wiebenga A."/>
            <person name="Young D."/>
            <person name="Pisabarro A."/>
            <person name="Eastwood D.C."/>
            <person name="Martin F."/>
            <person name="Cullen D."/>
            <person name="Grigoriev I.V."/>
            <person name="Hibbett D.S."/>
        </authorList>
    </citation>
    <scope>NUCLEOTIDE SEQUENCE [LARGE SCALE GENOMIC DNA]</scope>
    <source>
        <strain evidence="4">RWD-64-598 SS2</strain>
    </source>
</reference>
<dbReference type="InterPro" id="IPR042534">
    <property type="entry name" value="SAP18_sf"/>
</dbReference>
<dbReference type="EMBL" id="JH711586">
    <property type="protein sequence ID" value="EIW76241.1"/>
    <property type="molecule type" value="Genomic_DNA"/>
</dbReference>
<dbReference type="PANTHER" id="PTHR13082:SF0">
    <property type="entry name" value="HISTONE DEACETYLASE COMPLEX SUBUNIT SAP18"/>
    <property type="match status" value="1"/>
</dbReference>
<sequence length="303" mass="32845">MEDTTASGQPIVLREKTTPFLIRAFVKVGTFHKLNLFEDGTIPTTDESQLFTWKDATLRELLTTLRDAPNGQTAEFRHPLARFSFRAVYADAANKGRFVQKDLGIVYSRDILGEPGSLDAPAPRLVEDTDGEARNLSTREREERTLDELRFVPGDYLCIAILLPKGTAPPAEITIKGAGAPPPVANGWRAGGRPGDSGWGGPVHAPAPVGRGGGHWRGNSDAPPPAPRGRGRDFAGRDRDFDRGRDARDLDRRPPPPRRESPPHRGGWGGGRGGGRGGGGGGRRSPSLSRSRSPPRRRGSRYD</sequence>
<dbReference type="Pfam" id="PF06487">
    <property type="entry name" value="SAP18"/>
    <property type="match status" value="1"/>
</dbReference>
<feature type="non-terminal residue" evidence="3">
    <location>
        <position position="1"/>
    </location>
</feature>
<evidence type="ECO:0000256" key="2">
    <source>
        <dbReference type="SAM" id="MobiDB-lite"/>
    </source>
</evidence>
<dbReference type="PANTHER" id="PTHR13082">
    <property type="entry name" value="SAP18"/>
    <property type="match status" value="1"/>
</dbReference>
<keyword evidence="4" id="KW-1185">Reference proteome</keyword>
<evidence type="ECO:0000256" key="1">
    <source>
        <dbReference type="ARBA" id="ARBA00009143"/>
    </source>
</evidence>
<gene>
    <name evidence="3" type="ORF">CONPUDRAFT_111054</name>
</gene>
<feature type="compositionally biased region" description="Gly residues" evidence="2">
    <location>
        <begin position="266"/>
        <end position="283"/>
    </location>
</feature>
<dbReference type="Proteomes" id="UP000053558">
    <property type="component" value="Unassembled WGS sequence"/>
</dbReference>
<dbReference type="RefSeq" id="XP_007773494.1">
    <property type="nucleotide sequence ID" value="XM_007775304.1"/>
</dbReference>
<dbReference type="KEGG" id="cput:CONPUDRAFT_111054"/>
<dbReference type="OrthoDB" id="440566at2759"/>
<evidence type="ECO:0000313" key="3">
    <source>
        <dbReference type="EMBL" id="EIW76241.1"/>
    </source>
</evidence>
<dbReference type="GO" id="GO:0005634">
    <property type="term" value="C:nucleus"/>
    <property type="evidence" value="ECO:0007669"/>
    <property type="project" value="TreeGrafter"/>
</dbReference>
<organism evidence="3 4">
    <name type="scientific">Coniophora puteana (strain RWD-64-598)</name>
    <name type="common">Brown rot fungus</name>
    <dbReference type="NCBI Taxonomy" id="741705"/>
    <lineage>
        <taxon>Eukaryota</taxon>
        <taxon>Fungi</taxon>
        <taxon>Dikarya</taxon>
        <taxon>Basidiomycota</taxon>
        <taxon>Agaricomycotina</taxon>
        <taxon>Agaricomycetes</taxon>
        <taxon>Agaricomycetidae</taxon>
        <taxon>Boletales</taxon>
        <taxon>Coniophorineae</taxon>
        <taxon>Coniophoraceae</taxon>
        <taxon>Coniophora</taxon>
    </lineage>
</organism>
<protein>
    <recommendedName>
        <fullName evidence="5">SAP18-domain-containing protein</fullName>
    </recommendedName>
</protein>
<dbReference type="Gene3D" id="3.10.20.550">
    <property type="entry name" value="ASAP complex, SAP18 subunit"/>
    <property type="match status" value="1"/>
</dbReference>
<evidence type="ECO:0008006" key="5">
    <source>
        <dbReference type="Google" id="ProtNLM"/>
    </source>
</evidence>
<feature type="compositionally biased region" description="Gly residues" evidence="2">
    <location>
        <begin position="189"/>
        <end position="201"/>
    </location>
</feature>
<feature type="compositionally biased region" description="Basic and acidic residues" evidence="2">
    <location>
        <begin position="230"/>
        <end position="263"/>
    </location>
</feature>
<dbReference type="OMA" id="EQQIFTW"/>
<name>A0A5M3MC67_CONPW</name>
<feature type="region of interest" description="Disordered" evidence="2">
    <location>
        <begin position="186"/>
        <end position="303"/>
    </location>
</feature>